<dbReference type="Gene3D" id="1.20.120.530">
    <property type="entry name" value="GntR ligand-binding domain-like"/>
    <property type="match status" value="1"/>
</dbReference>
<evidence type="ECO:0000256" key="2">
    <source>
        <dbReference type="ARBA" id="ARBA00023125"/>
    </source>
</evidence>
<dbReference type="InterPro" id="IPR036390">
    <property type="entry name" value="WH_DNA-bd_sf"/>
</dbReference>
<keyword evidence="6" id="KW-1185">Reference proteome</keyword>
<keyword evidence="2" id="KW-0238">DNA-binding</keyword>
<evidence type="ECO:0000313" key="6">
    <source>
        <dbReference type="Proteomes" id="UP000219215"/>
    </source>
</evidence>
<dbReference type="Gene3D" id="1.10.10.10">
    <property type="entry name" value="Winged helix-like DNA-binding domain superfamily/Winged helix DNA-binding domain"/>
    <property type="match status" value="1"/>
</dbReference>
<reference evidence="6" key="1">
    <citation type="submission" date="2017-09" db="EMBL/GenBank/DDBJ databases">
        <authorList>
            <person name="Regsiter A."/>
            <person name="William W."/>
        </authorList>
    </citation>
    <scope>NUCLEOTIDE SEQUENCE [LARGE SCALE GENOMIC DNA]</scope>
    <source>
        <strain evidence="6">500-1</strain>
    </source>
</reference>
<protein>
    <submittedName>
        <fullName evidence="5">GntR family transcriptional regulator, transcriptional repressor for pyruvate dehydrogenase complex</fullName>
    </submittedName>
</protein>
<dbReference type="AlphaFoldDB" id="A0A2C8F959"/>
<dbReference type="GO" id="GO:0003700">
    <property type="term" value="F:DNA-binding transcription factor activity"/>
    <property type="evidence" value="ECO:0007669"/>
    <property type="project" value="InterPro"/>
</dbReference>
<gene>
    <name evidence="5" type="ORF">DPRO_2141</name>
</gene>
<evidence type="ECO:0000256" key="3">
    <source>
        <dbReference type="ARBA" id="ARBA00023163"/>
    </source>
</evidence>
<dbReference type="InterPro" id="IPR000524">
    <property type="entry name" value="Tscrpt_reg_HTH_GntR"/>
</dbReference>
<name>A0A2C8F959_9BACT</name>
<keyword evidence="5" id="KW-0670">Pyruvate</keyword>
<dbReference type="PANTHER" id="PTHR43537">
    <property type="entry name" value="TRANSCRIPTIONAL REGULATOR, GNTR FAMILY"/>
    <property type="match status" value="1"/>
</dbReference>
<keyword evidence="3" id="KW-0804">Transcription</keyword>
<dbReference type="InterPro" id="IPR036388">
    <property type="entry name" value="WH-like_DNA-bd_sf"/>
</dbReference>
<dbReference type="Pfam" id="PF07729">
    <property type="entry name" value="FCD"/>
    <property type="match status" value="1"/>
</dbReference>
<dbReference type="CDD" id="cd07377">
    <property type="entry name" value="WHTH_GntR"/>
    <property type="match status" value="1"/>
</dbReference>
<dbReference type="InterPro" id="IPR011711">
    <property type="entry name" value="GntR_C"/>
</dbReference>
<dbReference type="SUPFAM" id="SSF48008">
    <property type="entry name" value="GntR ligand-binding domain-like"/>
    <property type="match status" value="1"/>
</dbReference>
<dbReference type="InterPro" id="IPR008920">
    <property type="entry name" value="TF_FadR/GntR_C"/>
</dbReference>
<sequence length="244" mass="27300">MKTAMKRNPIKIQRNRLSDQIIESLITMITDGQLQPGDKLPPEPQLMEQFGVGRSSIREAVGALELIGVLTVRPGDGTRVADSTESIRHRAAGLALITIGKEKVSELVEARSELEQTIAMYAAERATANDIENIKTHHHRLIQAKEQGQSLITADLEFHASIASSCHNTILMRFFSELHQPVLRWMEQKAKYDWGFDRVVEDHQRIVDSIEAHDPMAARQAMQSHIQLAGDKLVAALSETEPQK</sequence>
<dbReference type="KEGG" id="pprf:DPRO_2141"/>
<dbReference type="Proteomes" id="UP000219215">
    <property type="component" value="Chromosome DPRO"/>
</dbReference>
<dbReference type="PRINTS" id="PR00035">
    <property type="entry name" value="HTHGNTR"/>
</dbReference>
<dbReference type="Pfam" id="PF00392">
    <property type="entry name" value="GntR"/>
    <property type="match status" value="1"/>
</dbReference>
<accession>A0A2C8F959</accession>
<evidence type="ECO:0000259" key="4">
    <source>
        <dbReference type="PROSITE" id="PS50949"/>
    </source>
</evidence>
<evidence type="ECO:0000256" key="1">
    <source>
        <dbReference type="ARBA" id="ARBA00023015"/>
    </source>
</evidence>
<dbReference type="PANTHER" id="PTHR43537:SF5">
    <property type="entry name" value="UXU OPERON TRANSCRIPTIONAL REGULATOR"/>
    <property type="match status" value="1"/>
</dbReference>
<dbReference type="SMART" id="SM00345">
    <property type="entry name" value="HTH_GNTR"/>
    <property type="match status" value="1"/>
</dbReference>
<dbReference type="GO" id="GO:0003677">
    <property type="term" value="F:DNA binding"/>
    <property type="evidence" value="ECO:0007669"/>
    <property type="project" value="UniProtKB-KW"/>
</dbReference>
<dbReference type="EMBL" id="LT907975">
    <property type="protein sequence ID" value="SOB59045.1"/>
    <property type="molecule type" value="Genomic_DNA"/>
</dbReference>
<organism evidence="5 6">
    <name type="scientific">Pseudodesulfovibrio profundus</name>
    <dbReference type="NCBI Taxonomy" id="57320"/>
    <lineage>
        <taxon>Bacteria</taxon>
        <taxon>Pseudomonadati</taxon>
        <taxon>Thermodesulfobacteriota</taxon>
        <taxon>Desulfovibrionia</taxon>
        <taxon>Desulfovibrionales</taxon>
        <taxon>Desulfovibrionaceae</taxon>
    </lineage>
</organism>
<feature type="domain" description="HTH gntR-type" evidence="4">
    <location>
        <begin position="15"/>
        <end position="83"/>
    </location>
</feature>
<dbReference type="PROSITE" id="PS50949">
    <property type="entry name" value="HTH_GNTR"/>
    <property type="match status" value="1"/>
</dbReference>
<dbReference type="SUPFAM" id="SSF46785">
    <property type="entry name" value="Winged helix' DNA-binding domain"/>
    <property type="match status" value="1"/>
</dbReference>
<evidence type="ECO:0000313" key="5">
    <source>
        <dbReference type="EMBL" id="SOB59045.1"/>
    </source>
</evidence>
<dbReference type="SMART" id="SM00895">
    <property type="entry name" value="FCD"/>
    <property type="match status" value="1"/>
</dbReference>
<proteinExistence type="predicted"/>
<keyword evidence="1" id="KW-0805">Transcription regulation</keyword>